<dbReference type="Pfam" id="PF00253">
    <property type="entry name" value="Ribosomal_S14"/>
    <property type="match status" value="1"/>
</dbReference>
<comment type="subcellular location">
    <subcellularLocation>
        <location evidence="3">Cytoplasm</location>
        <location evidence="3">Cytosol</location>
    </subcellularLocation>
    <subcellularLocation>
        <location evidence="2">Rough endoplasmic reticulum</location>
    </subcellularLocation>
</comment>
<dbReference type="InterPro" id="IPR018271">
    <property type="entry name" value="Ribosomal_uS14_CS"/>
</dbReference>
<protein>
    <recommendedName>
        <fullName evidence="15">Small ribosomal subunit protein uS14</fullName>
    </recommendedName>
    <alternativeName>
        <fullName evidence="16">40S ribosomal protein S29</fullName>
    </alternativeName>
</protein>
<proteinExistence type="inferred from homology"/>
<dbReference type="HAMAP" id="MF_01364_A">
    <property type="entry name" value="Ribosomal_uS14_2_A"/>
    <property type="match status" value="1"/>
</dbReference>
<evidence type="ECO:0000256" key="2">
    <source>
        <dbReference type="ARBA" id="ARBA00004427"/>
    </source>
</evidence>
<evidence type="ECO:0000256" key="11">
    <source>
        <dbReference type="ARBA" id="ARBA00022833"/>
    </source>
</evidence>
<reference evidence="19" key="2">
    <citation type="submission" date="2025-09" db="UniProtKB">
        <authorList>
            <consortium name="Ensembl"/>
        </authorList>
    </citation>
    <scope>IDENTIFICATION</scope>
</reference>
<comment type="cofactor">
    <cofactor evidence="1">
        <name>Zn(2+)</name>
        <dbReference type="ChEBI" id="CHEBI:29105"/>
    </cofactor>
</comment>
<evidence type="ECO:0000256" key="6">
    <source>
        <dbReference type="ARBA" id="ARBA00022481"/>
    </source>
</evidence>
<keyword evidence="14" id="KW-0687">Ribonucleoprotein</keyword>
<keyword evidence="10" id="KW-0256">Endoplasmic reticulum</keyword>
<feature type="region of interest" description="Disordered" evidence="18">
    <location>
        <begin position="92"/>
        <end position="172"/>
    </location>
</feature>
<dbReference type="NCBIfam" id="NF004424">
    <property type="entry name" value="PRK05766.1"/>
    <property type="match status" value="1"/>
</dbReference>
<evidence type="ECO:0000256" key="15">
    <source>
        <dbReference type="ARBA" id="ARBA00035167"/>
    </source>
</evidence>
<evidence type="ECO:0000313" key="19">
    <source>
        <dbReference type="Ensembl" id="ENSACOP00000005671.1"/>
    </source>
</evidence>
<dbReference type="PROSITE" id="PS00527">
    <property type="entry name" value="RIBOSOMAL_S14"/>
    <property type="match status" value="1"/>
</dbReference>
<dbReference type="GO" id="GO:0003735">
    <property type="term" value="F:structural constituent of ribosome"/>
    <property type="evidence" value="ECO:0007669"/>
    <property type="project" value="InterPro"/>
</dbReference>
<evidence type="ECO:0000256" key="7">
    <source>
        <dbReference type="ARBA" id="ARBA00022490"/>
    </source>
</evidence>
<dbReference type="FunFam" id="4.10.830.10:FF:000002">
    <property type="entry name" value="40S ribosomal protein S29"/>
    <property type="match status" value="1"/>
</dbReference>
<evidence type="ECO:0000256" key="14">
    <source>
        <dbReference type="ARBA" id="ARBA00023274"/>
    </source>
</evidence>
<dbReference type="InterPro" id="IPR043140">
    <property type="entry name" value="Ribosomal_uS14_sf"/>
</dbReference>
<evidence type="ECO:0000256" key="16">
    <source>
        <dbReference type="ARBA" id="ARBA00035455"/>
    </source>
</evidence>
<dbReference type="GO" id="GO:0022627">
    <property type="term" value="C:cytosolic small ribosomal subunit"/>
    <property type="evidence" value="ECO:0007669"/>
    <property type="project" value="TreeGrafter"/>
</dbReference>
<dbReference type="InterPro" id="IPR023676">
    <property type="entry name" value="Ribosomal_uS14_arc"/>
</dbReference>
<evidence type="ECO:0000256" key="18">
    <source>
        <dbReference type="SAM" id="MobiDB-lite"/>
    </source>
</evidence>
<keyword evidence="8" id="KW-0597">Phosphoprotein</keyword>
<dbReference type="Ensembl" id="ENSACOT00000005877.1">
    <property type="protein sequence ID" value="ENSACOP00000005671.1"/>
    <property type="gene ID" value="ENSACOG00000004004.1"/>
</dbReference>
<evidence type="ECO:0000313" key="20">
    <source>
        <dbReference type="Proteomes" id="UP000694522"/>
    </source>
</evidence>
<dbReference type="InterPro" id="IPR001209">
    <property type="entry name" value="Ribosomal_uS14"/>
</dbReference>
<dbReference type="Gene3D" id="4.10.830.10">
    <property type="entry name" value="30s Ribosomal Protein S14, Chain N"/>
    <property type="match status" value="1"/>
</dbReference>
<evidence type="ECO:0000256" key="12">
    <source>
        <dbReference type="ARBA" id="ARBA00022980"/>
    </source>
</evidence>
<evidence type="ECO:0000256" key="4">
    <source>
        <dbReference type="ARBA" id="ARBA00009083"/>
    </source>
</evidence>
<keyword evidence="6" id="KW-0488">Methylation</keyword>
<dbReference type="PANTHER" id="PTHR12010:SF26">
    <property type="entry name" value="SMALL RIBOSOMAL SUBUNIT PROTEIN US14"/>
    <property type="match status" value="1"/>
</dbReference>
<dbReference type="GO" id="GO:0008270">
    <property type="term" value="F:zinc ion binding"/>
    <property type="evidence" value="ECO:0007669"/>
    <property type="project" value="InterPro"/>
</dbReference>
<dbReference type="Proteomes" id="UP000694522">
    <property type="component" value="Unplaced"/>
</dbReference>
<evidence type="ECO:0000256" key="9">
    <source>
        <dbReference type="ARBA" id="ARBA00022723"/>
    </source>
</evidence>
<dbReference type="PANTHER" id="PTHR12010">
    <property type="entry name" value="40S RIBOSOMAL PROTEIN S29"/>
    <property type="match status" value="1"/>
</dbReference>
<evidence type="ECO:0000256" key="1">
    <source>
        <dbReference type="ARBA" id="ARBA00001947"/>
    </source>
</evidence>
<evidence type="ECO:0000256" key="8">
    <source>
        <dbReference type="ARBA" id="ARBA00022553"/>
    </source>
</evidence>
<comment type="subunit">
    <text evidence="5">Component of the 40S small ribosomal subunit.</text>
</comment>
<keyword evidence="12" id="KW-0689">Ribosomal protein</keyword>
<evidence type="ECO:0000256" key="10">
    <source>
        <dbReference type="ARBA" id="ARBA00022824"/>
    </source>
</evidence>
<dbReference type="InterPro" id="IPR039744">
    <property type="entry name" value="RIbosomal_uS14_euk_arc"/>
</dbReference>
<organism evidence="19 20">
    <name type="scientific">Amazona collaria</name>
    <name type="common">yellow-billed parrot</name>
    <dbReference type="NCBI Taxonomy" id="241587"/>
    <lineage>
        <taxon>Eukaryota</taxon>
        <taxon>Metazoa</taxon>
        <taxon>Chordata</taxon>
        <taxon>Craniata</taxon>
        <taxon>Vertebrata</taxon>
        <taxon>Euteleostomi</taxon>
        <taxon>Archelosauria</taxon>
        <taxon>Archosauria</taxon>
        <taxon>Dinosauria</taxon>
        <taxon>Saurischia</taxon>
        <taxon>Theropoda</taxon>
        <taxon>Coelurosauria</taxon>
        <taxon>Aves</taxon>
        <taxon>Neognathae</taxon>
        <taxon>Neoaves</taxon>
        <taxon>Telluraves</taxon>
        <taxon>Australaves</taxon>
        <taxon>Psittaciformes</taxon>
        <taxon>Psittacidae</taxon>
        <taxon>Amazona</taxon>
    </lineage>
</organism>
<name>A0A8B9F8X4_9PSIT</name>
<evidence type="ECO:0000256" key="3">
    <source>
        <dbReference type="ARBA" id="ARBA00004514"/>
    </source>
</evidence>
<comment type="similarity">
    <text evidence="4">Belongs to the universal ribosomal protein uS14 family.</text>
</comment>
<evidence type="ECO:0000256" key="5">
    <source>
        <dbReference type="ARBA" id="ARBA00011542"/>
    </source>
</evidence>
<sequence length="299" mass="32962">MPRCSRRRRCVSGPCVPSEAKGGSPLLREKAVVRVSKGTRVSLCCPGYAAVAIHRRDPATDRHGSFDLLRLRPGPVHPSLVNLVPALARTPARHSALQPRTPGLKRSGELSLPSSWDYRRAPPRPALGVPALPPLDPPESDVRRGGRGSGRAAVQGGTPGRGGQRVREPPSFFSRQAHGSGMGHQQLYWSHPRKFGQGSRSCRVCSNRHGLIRKYGLNMCRQCFRQYAKDIGFIKEVLPRLHCKGTKLTVNYREGTANPGALNKINCEFKPDTKIQRQLWGCLAQRISIFPLPWAMPLA</sequence>
<comment type="function">
    <text evidence="17">Component of the small ribosomal subunit. The ribosome is a large ribonucleoprotein complex responsible for the synthesis of proteins in the cell.</text>
</comment>
<keyword evidence="13" id="KW-0007">Acetylation</keyword>
<dbReference type="GO" id="GO:0002181">
    <property type="term" value="P:cytoplasmic translation"/>
    <property type="evidence" value="ECO:0007669"/>
    <property type="project" value="TreeGrafter"/>
</dbReference>
<dbReference type="AlphaFoldDB" id="A0A8B9F8X4"/>
<accession>A0A8B9F8X4</accession>
<evidence type="ECO:0000256" key="13">
    <source>
        <dbReference type="ARBA" id="ARBA00022990"/>
    </source>
</evidence>
<dbReference type="GO" id="GO:0003723">
    <property type="term" value="F:RNA binding"/>
    <property type="evidence" value="ECO:0007669"/>
    <property type="project" value="InterPro"/>
</dbReference>
<keyword evidence="20" id="KW-1185">Reference proteome</keyword>
<dbReference type="GO" id="GO:0005791">
    <property type="term" value="C:rough endoplasmic reticulum"/>
    <property type="evidence" value="ECO:0007669"/>
    <property type="project" value="UniProtKB-SubCell"/>
</dbReference>
<evidence type="ECO:0000256" key="17">
    <source>
        <dbReference type="ARBA" id="ARBA00045746"/>
    </source>
</evidence>
<reference evidence="19" key="1">
    <citation type="submission" date="2025-08" db="UniProtKB">
        <authorList>
            <consortium name="Ensembl"/>
        </authorList>
    </citation>
    <scope>IDENTIFICATION</scope>
</reference>
<keyword evidence="7" id="KW-0963">Cytoplasm</keyword>
<keyword evidence="11" id="KW-0862">Zinc</keyword>
<keyword evidence="9" id="KW-0479">Metal-binding</keyword>